<feature type="compositionally biased region" description="Polar residues" evidence="5">
    <location>
        <begin position="255"/>
        <end position="271"/>
    </location>
</feature>
<dbReference type="Proteomes" id="UP001228049">
    <property type="component" value="Unassembled WGS sequence"/>
</dbReference>
<dbReference type="PANTHER" id="PTHR14514">
    <property type="entry name" value="PKA ANCHORING PROTEIN"/>
    <property type="match status" value="1"/>
</dbReference>
<sequence>MEMVLIPDTQDGLSMFLHINLEDICEDISDHVEQIHALLETEFSLKLLSYSVNIIVDIRTVDVQLLWHQLRVSVLVLKERLLQGLQDSNGNFTRQTDILQAFSQDQDQTRLDALTERMISPGLFLSRLRHHSLELSDYSPGDESEAREAEVEGEDVAQVPETTQVPHPEPEEEPEPEGEDRHAPKERCVLERRGRGIQGRNRERKPHFWASFPGRVEPQHPSLVDPLDRSKFWLELDSVYSEDVSQSYENLQIMNGRNVQRNRLSSRQGGCSQRPMPNHRSSSGAKTSTEAPLPPGAPRSPGEISKQDERRQGVEDTLSEGDSDSSLPSPMREQFLSSDMEASGEESEPQPRPGNTAVWIVKRPGKKQQESQVSSGVDPQREHWYGSEEFLALPAQLRKTEMLAMKLESLAHSLPTRPGGCDSTQDALQDVDDWELTELNQDWELDEMPSLLPPLLPYRRNLVSRFSSASSSDIAPSLDESMESGPLRLRAAVGRVHFVAAGVARQHGELDSAQTGAGEPEGVPGHTPEFQAERGESQRSEGEHNGGRQSSAHRHLLSPI</sequence>
<evidence type="ECO:0000256" key="3">
    <source>
        <dbReference type="ARBA" id="ARBA00022737"/>
    </source>
</evidence>
<name>A0AAD9C4L9_DISEL</name>
<feature type="region of interest" description="Disordered" evidence="5">
    <location>
        <begin position="509"/>
        <end position="560"/>
    </location>
</feature>
<gene>
    <name evidence="6" type="ORF">KUDE01_019767</name>
</gene>
<feature type="compositionally biased region" description="Polar residues" evidence="5">
    <location>
        <begin position="279"/>
        <end position="290"/>
    </location>
</feature>
<proteinExistence type="predicted"/>
<feature type="compositionally biased region" description="Basic and acidic residues" evidence="5">
    <location>
        <begin position="179"/>
        <end position="194"/>
    </location>
</feature>
<evidence type="ECO:0000256" key="5">
    <source>
        <dbReference type="SAM" id="MobiDB-lite"/>
    </source>
</evidence>
<keyword evidence="4" id="KW-0472">Membrane</keyword>
<feature type="non-terminal residue" evidence="6">
    <location>
        <position position="560"/>
    </location>
</feature>
<feature type="region of interest" description="Disordered" evidence="5">
    <location>
        <begin position="337"/>
        <end position="356"/>
    </location>
</feature>
<organism evidence="6 7">
    <name type="scientific">Dissostichus eleginoides</name>
    <name type="common">Patagonian toothfish</name>
    <name type="synonym">Dissostichus amissus</name>
    <dbReference type="NCBI Taxonomy" id="100907"/>
    <lineage>
        <taxon>Eukaryota</taxon>
        <taxon>Metazoa</taxon>
        <taxon>Chordata</taxon>
        <taxon>Craniata</taxon>
        <taxon>Vertebrata</taxon>
        <taxon>Euteleostomi</taxon>
        <taxon>Actinopterygii</taxon>
        <taxon>Neopterygii</taxon>
        <taxon>Teleostei</taxon>
        <taxon>Neoteleostei</taxon>
        <taxon>Acanthomorphata</taxon>
        <taxon>Eupercaria</taxon>
        <taxon>Perciformes</taxon>
        <taxon>Notothenioidei</taxon>
        <taxon>Nototheniidae</taxon>
        <taxon>Dissostichus</taxon>
    </lineage>
</organism>
<dbReference type="PANTHER" id="PTHR14514:SF2">
    <property type="entry name" value="A-KINASE ANCHOR PROTEIN 6"/>
    <property type="match status" value="1"/>
</dbReference>
<evidence type="ECO:0000256" key="2">
    <source>
        <dbReference type="ARBA" id="ARBA00022553"/>
    </source>
</evidence>
<feature type="region of interest" description="Disordered" evidence="5">
    <location>
        <begin position="135"/>
        <end position="223"/>
    </location>
</feature>
<feature type="compositionally biased region" description="Basic residues" evidence="5">
    <location>
        <begin position="551"/>
        <end position="560"/>
    </location>
</feature>
<keyword evidence="7" id="KW-1185">Reference proteome</keyword>
<feature type="compositionally biased region" description="Basic and acidic residues" evidence="5">
    <location>
        <begin position="305"/>
        <end position="314"/>
    </location>
</feature>
<evidence type="ECO:0000256" key="1">
    <source>
        <dbReference type="ARBA" id="ARBA00004308"/>
    </source>
</evidence>
<evidence type="ECO:0000313" key="6">
    <source>
        <dbReference type="EMBL" id="KAK1894309.1"/>
    </source>
</evidence>
<evidence type="ECO:0000313" key="7">
    <source>
        <dbReference type="Proteomes" id="UP001228049"/>
    </source>
</evidence>
<protein>
    <submittedName>
        <fullName evidence="6">A-kinase anchor protein 6</fullName>
    </submittedName>
</protein>
<comment type="caution">
    <text evidence="6">The sequence shown here is derived from an EMBL/GenBank/DDBJ whole genome shotgun (WGS) entry which is preliminary data.</text>
</comment>
<accession>A0AAD9C4L9</accession>
<keyword evidence="3" id="KW-0677">Repeat</keyword>
<feature type="compositionally biased region" description="Basic and acidic residues" evidence="5">
    <location>
        <begin position="531"/>
        <end position="546"/>
    </location>
</feature>
<feature type="region of interest" description="Disordered" evidence="5">
    <location>
        <begin position="255"/>
        <end position="331"/>
    </location>
</feature>
<comment type="subcellular location">
    <subcellularLocation>
        <location evidence="1">Endomembrane system</location>
    </subcellularLocation>
</comment>
<dbReference type="EMBL" id="JASDAP010000011">
    <property type="protein sequence ID" value="KAK1894309.1"/>
    <property type="molecule type" value="Genomic_DNA"/>
</dbReference>
<keyword evidence="2" id="KW-0597">Phosphoprotein</keyword>
<evidence type="ECO:0000256" key="4">
    <source>
        <dbReference type="ARBA" id="ARBA00023136"/>
    </source>
</evidence>
<reference evidence="6" key="1">
    <citation type="submission" date="2023-04" db="EMBL/GenBank/DDBJ databases">
        <title>Chromosome-level genome of Chaenocephalus aceratus.</title>
        <authorList>
            <person name="Park H."/>
        </authorList>
    </citation>
    <scope>NUCLEOTIDE SEQUENCE</scope>
    <source>
        <strain evidence="6">DE</strain>
        <tissue evidence="6">Muscle</tissue>
    </source>
</reference>
<dbReference type="AlphaFoldDB" id="A0AAD9C4L9"/>